<reference evidence="5" key="1">
    <citation type="submission" date="2021-09" db="EMBL/GenBank/DDBJ databases">
        <title>Genome analysis of Fictibacillus sp. KIGAM418 isolated from marine sediment.</title>
        <authorList>
            <person name="Seo M.-J."/>
            <person name="Cho E.-S."/>
            <person name="Hwang C.Y."/>
        </authorList>
    </citation>
    <scope>NUCLEOTIDE SEQUENCE</scope>
    <source>
        <strain evidence="5">KIGAM418</strain>
    </source>
</reference>
<dbReference type="Gene3D" id="3.40.710.10">
    <property type="entry name" value="DD-peptidase/beta-lactamase superfamily"/>
    <property type="match status" value="1"/>
</dbReference>
<dbReference type="InterPro" id="IPR012338">
    <property type="entry name" value="Beta-lactam/transpept-like"/>
</dbReference>
<dbReference type="Pfam" id="PF00144">
    <property type="entry name" value="Beta-lactamase"/>
    <property type="match status" value="1"/>
</dbReference>
<evidence type="ECO:0000256" key="2">
    <source>
        <dbReference type="SAM" id="MobiDB-lite"/>
    </source>
</evidence>
<dbReference type="InterPro" id="IPR050789">
    <property type="entry name" value="Diverse_Enzym_Activities"/>
</dbReference>
<name>A0A9X2BI66_9BACL</name>
<dbReference type="RefSeq" id="WP_248253597.1">
    <property type="nucleotide sequence ID" value="NZ_JAIWJX010000002.1"/>
</dbReference>
<comment type="caution">
    <text evidence="5">The sequence shown here is derived from an EMBL/GenBank/DDBJ whole genome shotgun (WGS) entry which is preliminary data.</text>
</comment>
<dbReference type="PANTHER" id="PTHR43283:SF11">
    <property type="entry name" value="BETA-LACTAMASE-RELATED DOMAIN-CONTAINING PROTEIN"/>
    <property type="match status" value="1"/>
</dbReference>
<dbReference type="Proteomes" id="UP001139011">
    <property type="component" value="Unassembled WGS sequence"/>
</dbReference>
<proteinExistence type="predicted"/>
<gene>
    <name evidence="5" type="ORF">LCY76_16975</name>
</gene>
<dbReference type="SUPFAM" id="SSF56601">
    <property type="entry name" value="beta-lactamase/transpeptidase-like"/>
    <property type="match status" value="1"/>
</dbReference>
<keyword evidence="1 5" id="KW-0378">Hydrolase</keyword>
<dbReference type="AlphaFoldDB" id="A0A9X2BI66"/>
<evidence type="ECO:0000313" key="5">
    <source>
        <dbReference type="EMBL" id="MCK6258268.1"/>
    </source>
</evidence>
<sequence length="553" mass="61653">MLRRWKQPAAVLLGINLALSAGGPVMAKEQSAKHNHQQNDWNHPGPSSPVIHNGTPRSAGLHPESLNIIDATMNKAMETKMLPGGVVLVARKGAIAKWDAYGYAARYTDDKFTEMEHPVSMTKNTIFDLASISKIFTTTAAMKLYEQGKFKLDDRVADYLPEFKENEKESVTIRELLTHTSGFEPFIPLYKMGSNREDRLHIALTHPLKNAPGTTYTYSDLNMITLGVLVERLSGKRLDQYVKEVITDPLKMRDTMYNPPAYLKPRIAATEYEPYINRGIVWGEVHDENAWSLDGVAGHAGVFSSAHDLAVFAHMILQKGKHGHKTILKPSTVELLEENQLPQFPADSHGLGWELDQGWYMDALSDATTLGHTGFTGTTMVVSPKNKMIVLTLTNRVHPTRSTPSLNPVRREVARSAADSISIPLKGNEKAWFAGYGDSLSRPLVYELSEPAASISFQTWYEIEKGSDNGIVEASADGVTWQKPETTFTGKSAGWKQQTAVLPSNSKFVRFLYKTDASVNGRGWYVKDLKAMSTSDREIHSKITENQWSQRNY</sequence>
<feature type="signal peptide" evidence="3">
    <location>
        <begin position="1"/>
        <end position="27"/>
    </location>
</feature>
<feature type="region of interest" description="Disordered" evidence="2">
    <location>
        <begin position="26"/>
        <end position="57"/>
    </location>
</feature>
<dbReference type="GO" id="GO:0016787">
    <property type="term" value="F:hydrolase activity"/>
    <property type="evidence" value="ECO:0007669"/>
    <property type="project" value="UniProtKB-KW"/>
</dbReference>
<keyword evidence="3" id="KW-0732">Signal</keyword>
<evidence type="ECO:0000259" key="4">
    <source>
        <dbReference type="Pfam" id="PF00144"/>
    </source>
</evidence>
<dbReference type="EMBL" id="JAIWJX010000002">
    <property type="protein sequence ID" value="MCK6258268.1"/>
    <property type="molecule type" value="Genomic_DNA"/>
</dbReference>
<accession>A0A9X2BI66</accession>
<organism evidence="5 6">
    <name type="scientific">Fictibacillus marinisediminis</name>
    <dbReference type="NCBI Taxonomy" id="2878389"/>
    <lineage>
        <taxon>Bacteria</taxon>
        <taxon>Bacillati</taxon>
        <taxon>Bacillota</taxon>
        <taxon>Bacilli</taxon>
        <taxon>Bacillales</taxon>
        <taxon>Fictibacillaceae</taxon>
        <taxon>Fictibacillus</taxon>
    </lineage>
</organism>
<dbReference type="InterPro" id="IPR001466">
    <property type="entry name" value="Beta-lactam-related"/>
</dbReference>
<evidence type="ECO:0000313" key="6">
    <source>
        <dbReference type="Proteomes" id="UP001139011"/>
    </source>
</evidence>
<evidence type="ECO:0000256" key="1">
    <source>
        <dbReference type="ARBA" id="ARBA00022801"/>
    </source>
</evidence>
<feature type="chain" id="PRO_5040881390" evidence="3">
    <location>
        <begin position="28"/>
        <end position="553"/>
    </location>
</feature>
<dbReference type="PANTHER" id="PTHR43283">
    <property type="entry name" value="BETA-LACTAMASE-RELATED"/>
    <property type="match status" value="1"/>
</dbReference>
<protein>
    <submittedName>
        <fullName evidence="5">Serine hydrolase</fullName>
    </submittedName>
</protein>
<evidence type="ECO:0000256" key="3">
    <source>
        <dbReference type="SAM" id="SignalP"/>
    </source>
</evidence>
<feature type="domain" description="Beta-lactamase-related" evidence="4">
    <location>
        <begin position="70"/>
        <end position="414"/>
    </location>
</feature>
<keyword evidence="6" id="KW-1185">Reference proteome</keyword>